<dbReference type="Gene3D" id="3.30.70.60">
    <property type="match status" value="1"/>
</dbReference>
<dbReference type="GO" id="GO:0006412">
    <property type="term" value="P:translation"/>
    <property type="evidence" value="ECO:0007669"/>
    <property type="project" value="InterPro"/>
</dbReference>
<keyword evidence="6" id="KW-1185">Reference proteome</keyword>
<dbReference type="InterPro" id="IPR000529">
    <property type="entry name" value="Ribosomal_bS6"/>
</dbReference>
<dbReference type="GO" id="GO:0003735">
    <property type="term" value="F:structural constituent of ribosome"/>
    <property type="evidence" value="ECO:0007669"/>
    <property type="project" value="InterPro"/>
</dbReference>
<accession>A0A814PF32</accession>
<dbReference type="EMBL" id="CAJOBC010005605">
    <property type="protein sequence ID" value="CAF3869455.1"/>
    <property type="molecule type" value="Genomic_DNA"/>
</dbReference>
<dbReference type="OrthoDB" id="268530at2759"/>
<comment type="similarity">
    <text evidence="1">Belongs to the bacterial ribosomal protein bS6 family.</text>
</comment>
<dbReference type="GO" id="GO:0005763">
    <property type="term" value="C:mitochondrial small ribosomal subunit"/>
    <property type="evidence" value="ECO:0007669"/>
    <property type="project" value="TreeGrafter"/>
</dbReference>
<evidence type="ECO:0000256" key="1">
    <source>
        <dbReference type="ARBA" id="ARBA00009512"/>
    </source>
</evidence>
<gene>
    <name evidence="4" type="ORF">GPM918_LOCUS18932</name>
    <name evidence="5" type="ORF">SRO942_LOCUS18928</name>
</gene>
<protein>
    <recommendedName>
        <fullName evidence="2">Small ribosomal subunit protein bS6m</fullName>
    </recommendedName>
    <alternativeName>
        <fullName evidence="3">28S ribosomal protein S6, mitochondrial</fullName>
    </alternativeName>
</protein>
<evidence type="ECO:0000313" key="6">
    <source>
        <dbReference type="Proteomes" id="UP000663829"/>
    </source>
</evidence>
<dbReference type="GO" id="GO:0070181">
    <property type="term" value="F:small ribosomal subunit rRNA binding"/>
    <property type="evidence" value="ECO:0007669"/>
    <property type="project" value="TreeGrafter"/>
</dbReference>
<comment type="caution">
    <text evidence="4">The sequence shown here is derived from an EMBL/GenBank/DDBJ whole genome shotgun (WGS) entry which is preliminary data.</text>
</comment>
<reference evidence="4" key="1">
    <citation type="submission" date="2021-02" db="EMBL/GenBank/DDBJ databases">
        <authorList>
            <person name="Nowell W R."/>
        </authorList>
    </citation>
    <scope>NUCLEOTIDE SEQUENCE</scope>
</reference>
<evidence type="ECO:0000256" key="2">
    <source>
        <dbReference type="ARBA" id="ARBA00035170"/>
    </source>
</evidence>
<dbReference type="PANTHER" id="PTHR21011">
    <property type="entry name" value="MITOCHONDRIAL 28S RIBOSOMAL PROTEIN S6"/>
    <property type="match status" value="1"/>
</dbReference>
<dbReference type="AlphaFoldDB" id="A0A814PF32"/>
<dbReference type="InterPro" id="IPR014717">
    <property type="entry name" value="Transl_elong_EF1B/ribsomal_bS6"/>
</dbReference>
<sequence length="142" mass="16500">MPNYQMLCVFKNLPKPELVSSIKAAANCILENGGIIKSFENLGLRRLPHRLFGKNMLTYREGHYVFINFISGSQKVYEMKNALSRESDILRRILSNDEQTSATPECHCEKYGYFVTDIVDYTKPLTVWNRKITDPMYGKRLR</sequence>
<dbReference type="Pfam" id="PF01250">
    <property type="entry name" value="Ribosomal_S6"/>
    <property type="match status" value="1"/>
</dbReference>
<proteinExistence type="inferred from homology"/>
<dbReference type="EMBL" id="CAJNOQ010005606">
    <property type="protein sequence ID" value="CAF1104835.1"/>
    <property type="molecule type" value="Genomic_DNA"/>
</dbReference>
<evidence type="ECO:0000256" key="3">
    <source>
        <dbReference type="ARBA" id="ARBA00035365"/>
    </source>
</evidence>
<dbReference type="SUPFAM" id="SSF54995">
    <property type="entry name" value="Ribosomal protein S6"/>
    <property type="match status" value="1"/>
</dbReference>
<name>A0A814PF32_9BILA</name>
<dbReference type="InterPro" id="IPR035980">
    <property type="entry name" value="Ribosomal_bS6_sf"/>
</dbReference>
<dbReference type="Proteomes" id="UP000681722">
    <property type="component" value="Unassembled WGS sequence"/>
</dbReference>
<dbReference type="Proteomes" id="UP000663829">
    <property type="component" value="Unassembled WGS sequence"/>
</dbReference>
<organism evidence="4 6">
    <name type="scientific">Didymodactylos carnosus</name>
    <dbReference type="NCBI Taxonomy" id="1234261"/>
    <lineage>
        <taxon>Eukaryota</taxon>
        <taxon>Metazoa</taxon>
        <taxon>Spiralia</taxon>
        <taxon>Gnathifera</taxon>
        <taxon>Rotifera</taxon>
        <taxon>Eurotatoria</taxon>
        <taxon>Bdelloidea</taxon>
        <taxon>Philodinida</taxon>
        <taxon>Philodinidae</taxon>
        <taxon>Didymodactylos</taxon>
    </lineage>
</organism>
<dbReference type="PANTHER" id="PTHR21011:SF1">
    <property type="entry name" value="SMALL RIBOSOMAL SUBUNIT PROTEIN BS6M"/>
    <property type="match status" value="1"/>
</dbReference>
<evidence type="ECO:0000313" key="4">
    <source>
        <dbReference type="EMBL" id="CAF1104835.1"/>
    </source>
</evidence>
<evidence type="ECO:0000313" key="5">
    <source>
        <dbReference type="EMBL" id="CAF3869455.1"/>
    </source>
</evidence>
<dbReference type="CDD" id="cd15465">
    <property type="entry name" value="bS6_mito"/>
    <property type="match status" value="1"/>
</dbReference>